<dbReference type="RefSeq" id="WP_011367573.1">
    <property type="nucleotide sequence ID" value="NC_007519.1"/>
</dbReference>
<protein>
    <recommendedName>
        <fullName evidence="3">Amidoligase enzyme</fullName>
    </recommendedName>
</protein>
<accession>Q311H8</accession>
<evidence type="ECO:0008006" key="3">
    <source>
        <dbReference type="Google" id="ProtNLM"/>
    </source>
</evidence>
<keyword evidence="2" id="KW-1185">Reference proteome</keyword>
<gene>
    <name evidence="1" type="ordered locus">Dde_1621</name>
</gene>
<sequence length="329" mass="37963">MHKKHVFSLPPALLNEQGTMRRVGFELEFTGVELEDVAQDVAALYGGAVSRRSSFVYEISGTRFGDFTLEVDASQLKSEKYKEFLADLGVRLEPDTARSLDSLLLKLASVAVPFELVMPPVPLDELNELRPLESMLRRRAARGTRDSLLYAFAMQFNPELPSFRPQDILDHMRAFFVLQQWLEQEIDVDISRRLSPFIDSFPEKYVRMVLHADYTPDQNRLIDDYLRYNPTRNRPLDMTCAFAFLDAGRVMSRVEEPHLVKPRPTFHYRMPDCRIDEPAWSMALEWNRWVSVEQLAADKTELRRVCDAFLATPPSLGCLLSELGEWLSR</sequence>
<dbReference type="AlphaFoldDB" id="Q311H8"/>
<dbReference type="InterPro" id="IPR022025">
    <property type="entry name" value="Amidoligase_2"/>
</dbReference>
<evidence type="ECO:0000313" key="1">
    <source>
        <dbReference type="EMBL" id="ABB38418.2"/>
    </source>
</evidence>
<dbReference type="EMBL" id="CP000112">
    <property type="protein sequence ID" value="ABB38418.2"/>
    <property type="molecule type" value="Genomic_DNA"/>
</dbReference>
<dbReference type="Proteomes" id="UP000002710">
    <property type="component" value="Chromosome"/>
</dbReference>
<dbReference type="Pfam" id="PF12224">
    <property type="entry name" value="Amidoligase_2"/>
    <property type="match status" value="1"/>
</dbReference>
<dbReference type="eggNOG" id="ENOG502Z8DX">
    <property type="taxonomic scope" value="Bacteria"/>
</dbReference>
<organism evidence="1 2">
    <name type="scientific">Oleidesulfovibrio alaskensis (strain ATCC BAA-1058 / DSM 17464 / G20)</name>
    <name type="common">Desulfovibrio alaskensis</name>
    <dbReference type="NCBI Taxonomy" id="207559"/>
    <lineage>
        <taxon>Bacteria</taxon>
        <taxon>Pseudomonadati</taxon>
        <taxon>Thermodesulfobacteriota</taxon>
        <taxon>Desulfovibrionia</taxon>
        <taxon>Desulfovibrionales</taxon>
        <taxon>Desulfovibrionaceae</taxon>
        <taxon>Oleidesulfovibrio</taxon>
    </lineage>
</organism>
<dbReference type="KEGG" id="dde:Dde_1621"/>
<dbReference type="STRING" id="207559.Dde_1621"/>
<proteinExistence type="predicted"/>
<reference evidence="1 2" key="1">
    <citation type="journal article" date="2011" name="J. Bacteriol.">
        <title>Complete genome sequence and updated annotation of Desulfovibrio alaskensis G20.</title>
        <authorList>
            <person name="Hauser L.J."/>
            <person name="Land M.L."/>
            <person name="Brown S.D."/>
            <person name="Larimer F."/>
            <person name="Keller K.L."/>
            <person name="Rapp-Giles B.J."/>
            <person name="Price M.N."/>
            <person name="Lin M."/>
            <person name="Bruce D.C."/>
            <person name="Detter J.C."/>
            <person name="Tapia R."/>
            <person name="Han C.S."/>
            <person name="Goodwin L.A."/>
            <person name="Cheng J.F."/>
            <person name="Pitluck S."/>
            <person name="Copeland A."/>
            <person name="Lucas S."/>
            <person name="Nolan M."/>
            <person name="Lapidus A.L."/>
            <person name="Palumbo A.V."/>
            <person name="Wall J.D."/>
        </authorList>
    </citation>
    <scope>NUCLEOTIDE SEQUENCE [LARGE SCALE GENOMIC DNA]</scope>
    <source>
        <strain evidence="2">ATCC BAA 1058 / DSM 17464 / G20</strain>
    </source>
</reference>
<dbReference type="HOGENOM" id="CLU_888185_0_0_7"/>
<name>Q311H8_OLEA2</name>
<evidence type="ECO:0000313" key="2">
    <source>
        <dbReference type="Proteomes" id="UP000002710"/>
    </source>
</evidence>